<evidence type="ECO:0000313" key="2">
    <source>
        <dbReference type="EMBL" id="KAF2861173.1"/>
    </source>
</evidence>
<dbReference type="GO" id="GO:0008237">
    <property type="term" value="F:metallopeptidase activity"/>
    <property type="evidence" value="ECO:0007669"/>
    <property type="project" value="InterPro"/>
</dbReference>
<dbReference type="Proteomes" id="UP000799421">
    <property type="component" value="Unassembled WGS sequence"/>
</dbReference>
<comment type="similarity">
    <text evidence="1">Belongs to the peptidase M43B family.</text>
</comment>
<dbReference type="EMBL" id="MU005974">
    <property type="protein sequence ID" value="KAF2861173.1"/>
    <property type="molecule type" value="Genomic_DNA"/>
</dbReference>
<evidence type="ECO:0000256" key="1">
    <source>
        <dbReference type="ARBA" id="ARBA00008721"/>
    </source>
</evidence>
<sequence length="169" mass="18081">MHIITGTSDQNSITRDMANAKAAAMNTLYNNYGITFTLRDVSFAINDAWAAGDDSTLDTAKAALRKGTHAILNIFFHSQLAGGKMLGTCTLPSKVYAGAAASVYSNNGRNVNAHTMPGGTMSGTDGCPKDTASISCPEMSTSDNTHNYMDHSSDLGRVRDMWTQFRKGM</sequence>
<dbReference type="PANTHER" id="PTHR47466:SF1">
    <property type="entry name" value="METALLOPROTEASE MEP1 (AFU_ORTHOLOGUE AFUA_1G07730)-RELATED"/>
    <property type="match status" value="1"/>
</dbReference>
<organism evidence="2 3">
    <name type="scientific">Piedraia hortae CBS 480.64</name>
    <dbReference type="NCBI Taxonomy" id="1314780"/>
    <lineage>
        <taxon>Eukaryota</taxon>
        <taxon>Fungi</taxon>
        <taxon>Dikarya</taxon>
        <taxon>Ascomycota</taxon>
        <taxon>Pezizomycotina</taxon>
        <taxon>Dothideomycetes</taxon>
        <taxon>Dothideomycetidae</taxon>
        <taxon>Capnodiales</taxon>
        <taxon>Piedraiaceae</taxon>
        <taxon>Piedraia</taxon>
    </lineage>
</organism>
<reference evidence="2" key="1">
    <citation type="journal article" date="2020" name="Stud. Mycol.">
        <title>101 Dothideomycetes genomes: a test case for predicting lifestyles and emergence of pathogens.</title>
        <authorList>
            <person name="Haridas S."/>
            <person name="Albert R."/>
            <person name="Binder M."/>
            <person name="Bloem J."/>
            <person name="Labutti K."/>
            <person name="Salamov A."/>
            <person name="Andreopoulos B."/>
            <person name="Baker S."/>
            <person name="Barry K."/>
            <person name="Bills G."/>
            <person name="Bluhm B."/>
            <person name="Cannon C."/>
            <person name="Castanera R."/>
            <person name="Culley D."/>
            <person name="Daum C."/>
            <person name="Ezra D."/>
            <person name="Gonzalez J."/>
            <person name="Henrissat B."/>
            <person name="Kuo A."/>
            <person name="Liang C."/>
            <person name="Lipzen A."/>
            <person name="Lutzoni F."/>
            <person name="Magnuson J."/>
            <person name="Mondo S."/>
            <person name="Nolan M."/>
            <person name="Ohm R."/>
            <person name="Pangilinan J."/>
            <person name="Park H.-J."/>
            <person name="Ramirez L."/>
            <person name="Alfaro M."/>
            <person name="Sun H."/>
            <person name="Tritt A."/>
            <person name="Yoshinaga Y."/>
            <person name="Zwiers L.-H."/>
            <person name="Turgeon B."/>
            <person name="Goodwin S."/>
            <person name="Spatafora J."/>
            <person name="Crous P."/>
            <person name="Grigoriev I."/>
        </authorList>
    </citation>
    <scope>NUCLEOTIDE SEQUENCE</scope>
    <source>
        <strain evidence="2">CBS 480.64</strain>
    </source>
</reference>
<evidence type="ECO:0000313" key="3">
    <source>
        <dbReference type="Proteomes" id="UP000799421"/>
    </source>
</evidence>
<dbReference type="OrthoDB" id="536211at2759"/>
<gene>
    <name evidence="2" type="ORF">K470DRAFT_299336</name>
</gene>
<dbReference type="AlphaFoldDB" id="A0A6A7C1A2"/>
<accession>A0A6A7C1A2</accession>
<dbReference type="Gene3D" id="3.40.390.10">
    <property type="entry name" value="Collagenase (Catalytic Domain)"/>
    <property type="match status" value="1"/>
</dbReference>
<keyword evidence="3" id="KW-1185">Reference proteome</keyword>
<dbReference type="PANTHER" id="PTHR47466">
    <property type="match status" value="1"/>
</dbReference>
<name>A0A6A7C1A2_9PEZI</name>
<protein>
    <submittedName>
        <fullName evidence="2">Uncharacterized protein</fullName>
    </submittedName>
</protein>
<dbReference type="InterPro" id="IPR024079">
    <property type="entry name" value="MetalloPept_cat_dom_sf"/>
</dbReference>
<proteinExistence type="inferred from homology"/>